<feature type="region of interest" description="Disordered" evidence="1">
    <location>
        <begin position="39"/>
        <end position="64"/>
    </location>
</feature>
<gene>
    <name evidence="2" type="ORF">GCM10011571_15630</name>
</gene>
<evidence type="ECO:0000313" key="3">
    <source>
        <dbReference type="Proteomes" id="UP000625210"/>
    </source>
</evidence>
<sequence length="64" mass="7186">MSFVTPWDPTTTNMSHWRTKDRSSPIAVSFFINSERENPAFSGWDEDERAAKTGTKPIKSGPAL</sequence>
<reference evidence="2" key="2">
    <citation type="submission" date="2020-09" db="EMBL/GenBank/DDBJ databases">
        <authorList>
            <person name="Sun Q."/>
            <person name="Zhou Y."/>
        </authorList>
    </citation>
    <scope>NUCLEOTIDE SEQUENCE</scope>
    <source>
        <strain evidence="2">CGMCC 1.15179</strain>
    </source>
</reference>
<protein>
    <submittedName>
        <fullName evidence="2">Uncharacterized protein</fullName>
    </submittedName>
</protein>
<accession>A0A8J2VHK9</accession>
<evidence type="ECO:0000313" key="2">
    <source>
        <dbReference type="EMBL" id="GGE14989.1"/>
    </source>
</evidence>
<proteinExistence type="predicted"/>
<keyword evidence="3" id="KW-1185">Reference proteome</keyword>
<reference evidence="2" key="1">
    <citation type="journal article" date="2014" name="Int. J. Syst. Evol. Microbiol.">
        <title>Complete genome sequence of Corynebacterium casei LMG S-19264T (=DSM 44701T), isolated from a smear-ripened cheese.</title>
        <authorList>
            <consortium name="US DOE Joint Genome Institute (JGI-PGF)"/>
            <person name="Walter F."/>
            <person name="Albersmeier A."/>
            <person name="Kalinowski J."/>
            <person name="Ruckert C."/>
        </authorList>
    </citation>
    <scope>NUCLEOTIDE SEQUENCE</scope>
    <source>
        <strain evidence="2">CGMCC 1.15179</strain>
    </source>
</reference>
<comment type="caution">
    <text evidence="2">The sequence shown here is derived from an EMBL/GenBank/DDBJ whole genome shotgun (WGS) entry which is preliminary data.</text>
</comment>
<dbReference type="EMBL" id="BMHQ01000004">
    <property type="protein sequence ID" value="GGE14989.1"/>
    <property type="molecule type" value="Genomic_DNA"/>
</dbReference>
<evidence type="ECO:0000256" key="1">
    <source>
        <dbReference type="SAM" id="MobiDB-lite"/>
    </source>
</evidence>
<name>A0A8J2VHK9_9BACL</name>
<dbReference type="Proteomes" id="UP000625210">
    <property type="component" value="Unassembled WGS sequence"/>
</dbReference>
<dbReference type="AlphaFoldDB" id="A0A8J2VHK9"/>
<organism evidence="2 3">
    <name type="scientific">Marinithermofilum abyssi</name>
    <dbReference type="NCBI Taxonomy" id="1571185"/>
    <lineage>
        <taxon>Bacteria</taxon>
        <taxon>Bacillati</taxon>
        <taxon>Bacillota</taxon>
        <taxon>Bacilli</taxon>
        <taxon>Bacillales</taxon>
        <taxon>Thermoactinomycetaceae</taxon>
        <taxon>Marinithermofilum</taxon>
    </lineage>
</organism>